<dbReference type="InterPro" id="IPR032675">
    <property type="entry name" value="LRR_dom_sf"/>
</dbReference>
<feature type="domain" description="Disease resistance protein At4g27190-like leucine-rich repeats" evidence="2">
    <location>
        <begin position="136"/>
        <end position="232"/>
    </location>
</feature>
<proteinExistence type="predicted"/>
<evidence type="ECO:0000313" key="3">
    <source>
        <dbReference type="EMBL" id="KAL3729832.1"/>
    </source>
</evidence>
<accession>A0ABD3JWQ7</accession>
<dbReference type="Gene3D" id="3.80.10.10">
    <property type="entry name" value="Ribonuclease Inhibitor"/>
    <property type="match status" value="7"/>
</dbReference>
<feature type="domain" description="Disease resistance protein At4g27190-like leucine-rich repeats" evidence="2">
    <location>
        <begin position="319"/>
        <end position="466"/>
    </location>
</feature>
<gene>
    <name evidence="3" type="ORF">ACJRO7_026905</name>
</gene>
<feature type="domain" description="Disease resistance protein At4g27190-like leucine-rich repeats" evidence="2">
    <location>
        <begin position="1279"/>
        <end position="1382"/>
    </location>
</feature>
<feature type="domain" description="Disease resistance protein At4g27190-like leucine-rich repeats" evidence="2">
    <location>
        <begin position="600"/>
        <end position="704"/>
    </location>
</feature>
<dbReference type="PANTHER" id="PTHR33463:SF145">
    <property type="entry name" value="NB-ARC DOMAIN-CONTAINING PROTEIN"/>
    <property type="match status" value="1"/>
</dbReference>
<protein>
    <recommendedName>
        <fullName evidence="2">Disease resistance protein At4g27190-like leucine-rich repeats domain-containing protein</fullName>
    </recommendedName>
</protein>
<dbReference type="InterPro" id="IPR050905">
    <property type="entry name" value="Plant_NBS-LRR"/>
</dbReference>
<keyword evidence="4" id="KW-1185">Reference proteome</keyword>
<feature type="domain" description="Disease resistance protein At4g27190-like leucine-rich repeats" evidence="2">
    <location>
        <begin position="1148"/>
        <end position="1277"/>
    </location>
</feature>
<dbReference type="PANTHER" id="PTHR33463">
    <property type="entry name" value="NB-ARC DOMAIN-CONTAINING PROTEIN-RELATED"/>
    <property type="match status" value="1"/>
</dbReference>
<dbReference type="Proteomes" id="UP001634007">
    <property type="component" value="Unassembled WGS sequence"/>
</dbReference>
<evidence type="ECO:0000259" key="2">
    <source>
        <dbReference type="Pfam" id="PF23247"/>
    </source>
</evidence>
<dbReference type="Pfam" id="PF23247">
    <property type="entry name" value="LRR_RPS2"/>
    <property type="match status" value="7"/>
</dbReference>
<feature type="domain" description="Disease resistance protein At4g27190-like leucine-rich repeats" evidence="2">
    <location>
        <begin position="750"/>
        <end position="897"/>
    </location>
</feature>
<organism evidence="3 4">
    <name type="scientific">Eucalyptus globulus</name>
    <name type="common">Tasmanian blue gum</name>
    <dbReference type="NCBI Taxonomy" id="34317"/>
    <lineage>
        <taxon>Eukaryota</taxon>
        <taxon>Viridiplantae</taxon>
        <taxon>Streptophyta</taxon>
        <taxon>Embryophyta</taxon>
        <taxon>Tracheophyta</taxon>
        <taxon>Spermatophyta</taxon>
        <taxon>Magnoliopsida</taxon>
        <taxon>eudicotyledons</taxon>
        <taxon>Gunneridae</taxon>
        <taxon>Pentapetalae</taxon>
        <taxon>rosids</taxon>
        <taxon>malvids</taxon>
        <taxon>Myrtales</taxon>
        <taxon>Myrtaceae</taxon>
        <taxon>Myrtoideae</taxon>
        <taxon>Eucalypteae</taxon>
        <taxon>Eucalyptus</taxon>
    </lineage>
</organism>
<keyword evidence="1" id="KW-0611">Plant defense</keyword>
<evidence type="ECO:0000256" key="1">
    <source>
        <dbReference type="ARBA" id="ARBA00022821"/>
    </source>
</evidence>
<name>A0ABD3JWQ7_EUCGL</name>
<dbReference type="SUPFAM" id="SSF52058">
    <property type="entry name" value="L domain-like"/>
    <property type="match status" value="1"/>
</dbReference>
<feature type="domain" description="Disease resistance protein At4g27190-like leucine-rich repeats" evidence="2">
    <location>
        <begin position="984"/>
        <end position="1050"/>
    </location>
</feature>
<dbReference type="SUPFAM" id="SSF52047">
    <property type="entry name" value="RNI-like"/>
    <property type="match status" value="4"/>
</dbReference>
<dbReference type="EMBL" id="JBJKBG010000007">
    <property type="protein sequence ID" value="KAL3729832.1"/>
    <property type="molecule type" value="Genomic_DNA"/>
</dbReference>
<evidence type="ECO:0000313" key="4">
    <source>
        <dbReference type="Proteomes" id="UP001634007"/>
    </source>
</evidence>
<reference evidence="3 4" key="1">
    <citation type="submission" date="2024-11" db="EMBL/GenBank/DDBJ databases">
        <title>Chromosome-level genome assembly of Eucalyptus globulus Labill. provides insights into its genome evolution.</title>
        <authorList>
            <person name="Li X."/>
        </authorList>
    </citation>
    <scope>NUCLEOTIDE SEQUENCE [LARGE SCALE GENOMIC DNA]</scope>
    <source>
        <strain evidence="3">CL2024</strain>
        <tissue evidence="3">Fresh tender leaves</tissue>
    </source>
</reference>
<comment type="caution">
    <text evidence="3">The sequence shown here is derived from an EMBL/GenBank/DDBJ whole genome shotgun (WGS) entry which is preliminary data.</text>
</comment>
<dbReference type="InterPro" id="IPR057135">
    <property type="entry name" value="At4g27190-like_LRR"/>
</dbReference>
<sequence>MSSESFADDLRKEVRNLENEAGRVGGLAQVARNNLRSFNDCFTEWQQSAHKALEEARNLSDAFDEATKTCCYGTLPDPYCRYQFSTKAEAEIKDIRELAQNCIRFRAVDDICSLDPAPRNVAAPIAARREGKDVIDLEVLEASDCGALEVVFELQPLNHLDRDPIALPLKELTVSELPKLKCVWDKELHCQVKFKGLRSISVSKCESLASLFPTSVAKDLMQLEELKIDECGIAEIIEKEDGLVPRFLFPKLTSLELQYLRELKCLYIGTHTSHWPALKSLKVHCCDKVEILASHLENEMPVDKHPLFLMEKVAFPSLEALNIASLDNIEMIWDNQVAEDSFHNLKSLYVDRCNKLVNLVPSCILGRLLSLEVLEASDCGALEVVFELQPLNHLDRDPIALPLKELTVSELPKLKCVWDKELHCQVKFKGLRSISVSRCESLASLFPTSVAKDLMQLEELKIDECGIAEIIEKEDGLVPRFVFPKLTSLELKYLRELKCLYIGTHTSHWPALKSLKVHGCDKVEILASHLENEMPVDKHPLFLIEKGAFPNLEESSISTCRFVESLTNLEELVVCESYLEDPSSNGEAIEGMSHEMEVILPFSRCFRHLQTLDVSHCDGLSKLFTPTIAENLVALTKLRISNCRILTEVINNEKGGDGRVVAFNQLKYMELDGLIGLRSFSSGEYTLIFPLLEDIIVTRCPNMKFFSQGPIEASKLKKVQVSKKVWFWEGNLNITIQNMFEEMGTFAGVKKMLLSEFPELIGKWHNKLHPIKSYWQLESMVVEKCPFINAIPSRLILVLDNLSFLQVRDCKLLEEIFDLEGLEVVESTQVLRQLCELNLANLPKLRRLWNKDLQESIHFDSLRFLILYNCSNLGHAFASSMARCLANLEKMEIKECGQMEGVIIEEEGQGSAMEKITFPKLWQMKLECLPNLTCLLLGKNHTLECPKLMVLSITHCPKMRSLTRQSWMENVHNNPSLFTPQVQCLKLEQMDLSHMDNLSKIWSDDPQETLTFDKFQKVQVQNCKRLENVFPHWVATSLTQLKELQVESCGIEEIVTSGNETPHSNTTQTLFLKLTSLVLHDMPQLKNFCTNLPTLNWPFLEELRVTHCDKANILSFAASMSNWTQKDYQQGLSDQEAHSLFETDFPNLERLLLVDNNIQMIQDGNFPKDIFGKLKALTLACFHDENAVFPLKFLLEKFQNLQSLEVFCSSFEDIFLDEGLVDNAKHSVLESLRKLKLNKLHNLKSVWREGSLVLKILQSIETFEVWDCPCLTTIFPTMTSFKNLTKLVVKNSSGLVHLVTASMVTNLVHLNYMTIIGCERMKEIVANDRDGDGKVISFGNLYQLTFQNLPNLECFSSIPSCYFYFSSLDTIEVEECPKMKTFSKGMLSTLELKDVSLFRYKWDGNWEKDDDLNTTIQKLSA</sequence>